<dbReference type="InterPro" id="IPR001597">
    <property type="entry name" value="ArAA_b-elim_lyase/Thr_aldolase"/>
</dbReference>
<dbReference type="STRING" id="1965070.A0A443Q637"/>
<dbReference type="Gene3D" id="3.90.1150.10">
    <property type="entry name" value="Aspartate Aminotransferase, domain 1"/>
    <property type="match status" value="1"/>
</dbReference>
<dbReference type="GO" id="GO:0008732">
    <property type="term" value="F:L-allo-threonine aldolase activity"/>
    <property type="evidence" value="ECO:0007669"/>
    <property type="project" value="TreeGrafter"/>
</dbReference>
<dbReference type="OrthoDB" id="10261951at2759"/>
<evidence type="ECO:0000259" key="4">
    <source>
        <dbReference type="Pfam" id="PF01212"/>
    </source>
</evidence>
<accession>A0A443Q637</accession>
<evidence type="ECO:0000256" key="3">
    <source>
        <dbReference type="ARBA" id="ARBA00022898"/>
    </source>
</evidence>
<evidence type="ECO:0000256" key="1">
    <source>
        <dbReference type="ARBA" id="ARBA00001933"/>
    </source>
</evidence>
<proteinExistence type="inferred from homology"/>
<dbReference type="GO" id="GO:0006545">
    <property type="term" value="P:glycine biosynthetic process"/>
    <property type="evidence" value="ECO:0007669"/>
    <property type="project" value="TreeGrafter"/>
</dbReference>
<feature type="domain" description="Aromatic amino acid beta-eliminating lyase/threonine aldolase" evidence="4">
    <location>
        <begin position="68"/>
        <end position="203"/>
    </location>
</feature>
<dbReference type="InterPro" id="IPR015421">
    <property type="entry name" value="PyrdxlP-dep_Trfase_major"/>
</dbReference>
<dbReference type="EMBL" id="NCKU01021557">
    <property type="protein sequence ID" value="RWR98493.1"/>
    <property type="molecule type" value="Genomic_DNA"/>
</dbReference>
<protein>
    <submittedName>
        <fullName evidence="5">Putative low-specificity L-threonine aldolase 2-like protein</fullName>
    </submittedName>
</protein>
<dbReference type="Proteomes" id="UP000285301">
    <property type="component" value="Unassembled WGS sequence"/>
</dbReference>
<dbReference type="InterPro" id="IPR015422">
    <property type="entry name" value="PyrdxlP-dep_Trfase_small"/>
</dbReference>
<comment type="caution">
    <text evidence="5">The sequence shown here is derived from an EMBL/GenBank/DDBJ whole genome shotgun (WGS) entry which is preliminary data.</text>
</comment>
<dbReference type="InterPro" id="IPR015424">
    <property type="entry name" value="PyrdxlP-dep_Trfase"/>
</dbReference>
<keyword evidence="3" id="KW-0663">Pyridoxal phosphate</keyword>
<dbReference type="SUPFAM" id="SSF53383">
    <property type="entry name" value="PLP-dependent transferases"/>
    <property type="match status" value="1"/>
</dbReference>
<evidence type="ECO:0000313" key="5">
    <source>
        <dbReference type="EMBL" id="RWR98493.1"/>
    </source>
</evidence>
<dbReference type="PANTHER" id="PTHR48097">
    <property type="entry name" value="L-THREONINE ALDOLASE-RELATED"/>
    <property type="match status" value="1"/>
</dbReference>
<dbReference type="AlphaFoldDB" id="A0A443Q637"/>
<keyword evidence="6" id="KW-1185">Reference proteome</keyword>
<name>A0A443Q637_9ACAR</name>
<evidence type="ECO:0000313" key="6">
    <source>
        <dbReference type="Proteomes" id="UP000285301"/>
    </source>
</evidence>
<gene>
    <name evidence="5" type="ORF">B4U79_01037</name>
</gene>
<comment type="cofactor">
    <cofactor evidence="1">
        <name>pyridoxal 5'-phosphate</name>
        <dbReference type="ChEBI" id="CHEBI:597326"/>
    </cofactor>
</comment>
<dbReference type="GO" id="GO:0006567">
    <property type="term" value="P:L-threonine catabolic process"/>
    <property type="evidence" value="ECO:0007669"/>
    <property type="project" value="TreeGrafter"/>
</dbReference>
<feature type="non-terminal residue" evidence="5">
    <location>
        <position position="206"/>
    </location>
</feature>
<organism evidence="5 6">
    <name type="scientific">Dinothrombium tinctorium</name>
    <dbReference type="NCBI Taxonomy" id="1965070"/>
    <lineage>
        <taxon>Eukaryota</taxon>
        <taxon>Metazoa</taxon>
        <taxon>Ecdysozoa</taxon>
        <taxon>Arthropoda</taxon>
        <taxon>Chelicerata</taxon>
        <taxon>Arachnida</taxon>
        <taxon>Acari</taxon>
        <taxon>Acariformes</taxon>
        <taxon>Trombidiformes</taxon>
        <taxon>Prostigmata</taxon>
        <taxon>Anystina</taxon>
        <taxon>Parasitengona</taxon>
        <taxon>Trombidioidea</taxon>
        <taxon>Trombidiidae</taxon>
        <taxon>Dinothrombium</taxon>
    </lineage>
</organism>
<sequence>MSHCWNRGEEILLGDLSHIHLSQQGGIAQLAGLHHRTLTNMDDGTFSLTELRSKIRKENIHCPRSKLLYQIAKSNNLKVHCDGARIFNASVYLKTPVSRLTEKCDSVAFCLSKGLCCPLGSVVVGEKEFAERVRRMRKVLGGGMRQVGYVAATGIVALNTMIDRLEDDHRHAAMIAKAFEGCENGAIKVDLNRVKTNIVFVDTDPE</sequence>
<comment type="similarity">
    <text evidence="2">Belongs to the threonine aldolase family.</text>
</comment>
<reference evidence="5 6" key="1">
    <citation type="journal article" date="2018" name="Gigascience">
        <title>Genomes of trombidid mites reveal novel predicted allergens and laterally-transferred genes associated with secondary metabolism.</title>
        <authorList>
            <person name="Dong X."/>
            <person name="Chaisiri K."/>
            <person name="Xia D."/>
            <person name="Armstrong S.D."/>
            <person name="Fang Y."/>
            <person name="Donnelly M.J."/>
            <person name="Kadowaki T."/>
            <person name="McGarry J.W."/>
            <person name="Darby A.C."/>
            <person name="Makepeace B.L."/>
        </authorList>
    </citation>
    <scope>NUCLEOTIDE SEQUENCE [LARGE SCALE GENOMIC DNA]</scope>
    <source>
        <strain evidence="5">UoL-WK</strain>
    </source>
</reference>
<evidence type="ECO:0000256" key="2">
    <source>
        <dbReference type="ARBA" id="ARBA00006966"/>
    </source>
</evidence>
<dbReference type="Pfam" id="PF01212">
    <property type="entry name" value="Beta_elim_lyase"/>
    <property type="match status" value="1"/>
</dbReference>
<dbReference type="GO" id="GO:0005829">
    <property type="term" value="C:cytosol"/>
    <property type="evidence" value="ECO:0007669"/>
    <property type="project" value="TreeGrafter"/>
</dbReference>
<dbReference type="PANTHER" id="PTHR48097:SF9">
    <property type="entry name" value="L-THREONINE ALDOLASE"/>
    <property type="match status" value="1"/>
</dbReference>
<dbReference type="Gene3D" id="3.40.640.10">
    <property type="entry name" value="Type I PLP-dependent aspartate aminotransferase-like (Major domain)"/>
    <property type="match status" value="1"/>
</dbReference>